<evidence type="ECO:0000313" key="1">
    <source>
        <dbReference type="EMBL" id="PLR20128.1"/>
    </source>
</evidence>
<reference evidence="1 2" key="1">
    <citation type="submission" date="2017-12" db="EMBL/GenBank/DDBJ databases">
        <title>The genome sequence of Caulobacter sp. 410.</title>
        <authorList>
            <person name="Gao J."/>
            <person name="Mao X."/>
            <person name="Sun J."/>
        </authorList>
    </citation>
    <scope>NUCLEOTIDE SEQUENCE [LARGE SCALE GENOMIC DNA]</scope>
    <source>
        <strain evidence="1 2">410</strain>
    </source>
</reference>
<dbReference type="Proteomes" id="UP000234479">
    <property type="component" value="Unassembled WGS sequence"/>
</dbReference>
<organism evidence="1 2">
    <name type="scientific">Caulobacter zeae</name>
    <dbReference type="NCBI Taxonomy" id="2055137"/>
    <lineage>
        <taxon>Bacteria</taxon>
        <taxon>Pseudomonadati</taxon>
        <taxon>Pseudomonadota</taxon>
        <taxon>Alphaproteobacteria</taxon>
        <taxon>Caulobacterales</taxon>
        <taxon>Caulobacteraceae</taxon>
        <taxon>Caulobacter</taxon>
    </lineage>
</organism>
<dbReference type="AlphaFoldDB" id="A0A2N5D226"/>
<protein>
    <submittedName>
        <fullName evidence="1">Uncharacterized protein</fullName>
    </submittedName>
</protein>
<accession>A0A2N5D226</accession>
<name>A0A2N5D226_9CAUL</name>
<sequence length="62" mass="6968">MQLTLSRVTGGASSQARPFDRLRVRAWGARFENLILSLSKDEVFMLCWQGFAPKVALRVKSA</sequence>
<evidence type="ECO:0000313" key="2">
    <source>
        <dbReference type="Proteomes" id="UP000234479"/>
    </source>
</evidence>
<keyword evidence="2" id="KW-1185">Reference proteome</keyword>
<comment type="caution">
    <text evidence="1">The sequence shown here is derived from an EMBL/GenBank/DDBJ whole genome shotgun (WGS) entry which is preliminary data.</text>
</comment>
<gene>
    <name evidence="1" type="ORF">SGCZBJ_21875</name>
</gene>
<proteinExistence type="predicted"/>
<dbReference type="EMBL" id="PJRS01000046">
    <property type="protein sequence ID" value="PLR20128.1"/>
    <property type="molecule type" value="Genomic_DNA"/>
</dbReference>